<keyword evidence="3" id="KW-1185">Reference proteome</keyword>
<proteinExistence type="predicted"/>
<gene>
    <name evidence="2" type="ORF">C2S53_007922</name>
</gene>
<accession>A0AAD4JE24</accession>
<protein>
    <submittedName>
        <fullName evidence="2">Uncharacterized protein</fullName>
    </submittedName>
</protein>
<dbReference type="Proteomes" id="UP001190926">
    <property type="component" value="Unassembled WGS sequence"/>
</dbReference>
<sequence>MDFHSLTRRELQAFCKKNKIPANMTNAAMADALKALEIVEGIEEFMQTSQSETAESSIEALEGSEVTSPYVPPTAGRSTRRRNVVKEELEVVASMVRTTRRTARKTVAKVSDESQVDTAATPAVLAQTGRRKVQMASACRIMDSELKECVDEEKKDVSMTPAVPVGVTSRRRRVEEGTVQKAYSTRRSVRLAGKSVQMMNDVTSEGSELFKSEVLTKDSEEGEEVNQKDGLNDCTDVDATPIVEENYENEVKSEVVEVQPDNTECLGGEDTEMPVYVSDEVQQSEGLFSSDSKSVDVCTSEIEITVENSKEMDIEIVAGDSVEHELLLESKDNFAVDEVSHDEVLCDEAEKEVHNDEDVQGTLLKPQQEDTQVVKMEGDVKEADSDFMETLEVEEREKSGDAELNVEEEAGTAVGSVKNSPSKKLSGVEEDVPLNGEHIPNEYPAVTGFSDNKENSKLVIMNEKMKPAKDNGQILEELSLRKLTKMFKEKLEITKKLSKHGNEATLNRTALQELPENQLVDGNEK</sequence>
<feature type="region of interest" description="Disordered" evidence="1">
    <location>
        <begin position="48"/>
        <end position="79"/>
    </location>
</feature>
<feature type="region of interest" description="Disordered" evidence="1">
    <location>
        <begin position="409"/>
        <end position="450"/>
    </location>
</feature>
<name>A0AAD4JE24_PERFH</name>
<reference evidence="2 3" key="1">
    <citation type="journal article" date="2021" name="Nat. Commun.">
        <title>Incipient diploidization of the medicinal plant Perilla within 10,000 years.</title>
        <authorList>
            <person name="Zhang Y."/>
            <person name="Shen Q."/>
            <person name="Leng L."/>
            <person name="Zhang D."/>
            <person name="Chen S."/>
            <person name="Shi Y."/>
            <person name="Ning Z."/>
            <person name="Chen S."/>
        </authorList>
    </citation>
    <scope>NUCLEOTIDE SEQUENCE [LARGE SCALE GENOMIC DNA]</scope>
    <source>
        <strain evidence="3">cv. PC099</strain>
    </source>
</reference>
<evidence type="ECO:0000313" key="3">
    <source>
        <dbReference type="Proteomes" id="UP001190926"/>
    </source>
</evidence>
<dbReference type="PANTHER" id="PTHR33621">
    <property type="entry name" value="ASPARTIC/GLUTAMIC ACID-RICH PROTEIN"/>
    <property type="match status" value="1"/>
</dbReference>
<organism evidence="2 3">
    <name type="scientific">Perilla frutescens var. hirtella</name>
    <name type="common">Perilla citriodora</name>
    <name type="synonym">Perilla setoyensis</name>
    <dbReference type="NCBI Taxonomy" id="608512"/>
    <lineage>
        <taxon>Eukaryota</taxon>
        <taxon>Viridiplantae</taxon>
        <taxon>Streptophyta</taxon>
        <taxon>Embryophyta</taxon>
        <taxon>Tracheophyta</taxon>
        <taxon>Spermatophyta</taxon>
        <taxon>Magnoliopsida</taxon>
        <taxon>eudicotyledons</taxon>
        <taxon>Gunneridae</taxon>
        <taxon>Pentapetalae</taxon>
        <taxon>asterids</taxon>
        <taxon>lamiids</taxon>
        <taxon>Lamiales</taxon>
        <taxon>Lamiaceae</taxon>
        <taxon>Nepetoideae</taxon>
        <taxon>Elsholtzieae</taxon>
        <taxon>Perilla</taxon>
    </lineage>
</organism>
<dbReference type="AlphaFoldDB" id="A0AAD4JE24"/>
<feature type="region of interest" description="Disordered" evidence="1">
    <location>
        <begin position="498"/>
        <end position="525"/>
    </location>
</feature>
<dbReference type="PANTHER" id="PTHR33621:SF2">
    <property type="entry name" value="RIBOSOMAL L1 DOMAIN-CONTAINING PROTEIN"/>
    <property type="match status" value="1"/>
</dbReference>
<dbReference type="EMBL" id="SDAM02000076">
    <property type="protein sequence ID" value="KAH6832085.1"/>
    <property type="molecule type" value="Genomic_DNA"/>
</dbReference>
<comment type="caution">
    <text evidence="2">The sequence shown here is derived from an EMBL/GenBank/DDBJ whole genome shotgun (WGS) entry which is preliminary data.</text>
</comment>
<evidence type="ECO:0000313" key="2">
    <source>
        <dbReference type="EMBL" id="KAH6832085.1"/>
    </source>
</evidence>
<evidence type="ECO:0000256" key="1">
    <source>
        <dbReference type="SAM" id="MobiDB-lite"/>
    </source>
</evidence>